<evidence type="ECO:0000256" key="3">
    <source>
        <dbReference type="ARBA" id="ARBA00022691"/>
    </source>
</evidence>
<dbReference type="PRINTS" id="PR00507">
    <property type="entry name" value="N12N6MTFRASE"/>
</dbReference>
<dbReference type="Gene3D" id="3.40.50.150">
    <property type="entry name" value="Vaccinia Virus protein VP39"/>
    <property type="match status" value="1"/>
</dbReference>
<dbReference type="GO" id="GO:0009007">
    <property type="term" value="F:site-specific DNA-methyltransferase (adenine-specific) activity"/>
    <property type="evidence" value="ECO:0007669"/>
    <property type="project" value="UniProtKB-EC"/>
</dbReference>
<dbReference type="GeneID" id="27139060"/>
<dbReference type="PANTHER" id="PTHR33841">
    <property type="entry name" value="DNA METHYLTRANSFERASE YEEA-RELATED"/>
    <property type="match status" value="1"/>
</dbReference>
<evidence type="ECO:0000313" key="7">
    <source>
        <dbReference type="EMBL" id="AMQ17834.1"/>
    </source>
</evidence>
<dbReference type="PROSITE" id="PS00092">
    <property type="entry name" value="N6_MTASE"/>
    <property type="match status" value="1"/>
</dbReference>
<dbReference type="REBASE" id="142920">
    <property type="entry name" value="M.TpeOG1ORF900P"/>
</dbReference>
<gene>
    <name evidence="7" type="ORF">A0127_00900</name>
</gene>
<accession>A0A142CST2</accession>
<protein>
    <submittedName>
        <fullName evidence="7">Uncharacterized protein</fullName>
    </submittedName>
</protein>
<sequence length="566" mass="63979">MAEAPALEKIKKLGQVLTPVEIAEFLVNWAIKSPNDTVLEPSCGDGVFLRAAIRRLMELGASPESISKQVYGVEIDSEMLEKTKKFLLAEFSFVPTLINADFFDLEPPRGQQTLSNLLKAQRIPKVDVVVGNPPYIRYQSFSGQIREKALSTALEEGVKLPELTASWVPFVIHAEKFLKKDGRLAMVLPSKLLHVGYAKPFRKWLLKKFSNITIISFERRVFSGILEDTVLLLASKSGPYGVRFVEVADEKGLSGLKLESPNFLLLPNPDEKWTKYMLPQSLADSLAKVLNKVREKTIPLGEVGMVTIGVVTGSNEFFTLTEEEVNLWGIEKEYLIPLISRAEQISGIEVTTSDWELIKKLGQKCYLLYVTKPWDELGTGVREYLTKKGEKLNVRSRYKVRIRKTWYAVPGVRFPDLFMSYMSHEVPKIASNEIIVNDQKATSTNTIHQIFLKRKLEPKLLSTLFYNSLTLLSAELVGRFYGGGVLKIEPKEAEKILIPTPEEPKEILNISSKVDRLLRAKRTIDAVAIVNEVVLEGELGLKQRDVEVIEEAWKYLQERRIKKSLG</sequence>
<name>A0A142CST2_9EURY</name>
<dbReference type="InterPro" id="IPR002052">
    <property type="entry name" value="DNA_methylase_N6_adenine_CS"/>
</dbReference>
<dbReference type="Pfam" id="PF02384">
    <property type="entry name" value="N6_Mtase"/>
    <property type="match status" value="1"/>
</dbReference>
<keyword evidence="4" id="KW-0680">Restriction system</keyword>
<keyword evidence="3" id="KW-0949">S-adenosyl-L-methionine</keyword>
<evidence type="ECO:0000256" key="2">
    <source>
        <dbReference type="ARBA" id="ARBA00022679"/>
    </source>
</evidence>
<dbReference type="Pfam" id="PF22837">
    <property type="entry name" value="M_Eco57I_C"/>
    <property type="match status" value="1"/>
</dbReference>
<dbReference type="InterPro" id="IPR003356">
    <property type="entry name" value="DNA_methylase_A-5"/>
</dbReference>
<dbReference type="AlphaFoldDB" id="A0A142CST2"/>
<dbReference type="InterPro" id="IPR050953">
    <property type="entry name" value="N4_N6_ade-DNA_methylase"/>
</dbReference>
<proteinExistence type="predicted"/>
<dbReference type="InterPro" id="IPR029063">
    <property type="entry name" value="SAM-dependent_MTases_sf"/>
</dbReference>
<dbReference type="Proteomes" id="UP000073604">
    <property type="component" value="Chromosome"/>
</dbReference>
<dbReference type="GO" id="GO:0009307">
    <property type="term" value="P:DNA restriction-modification system"/>
    <property type="evidence" value="ECO:0007669"/>
    <property type="project" value="UniProtKB-KW"/>
</dbReference>
<organism evidence="7 8">
    <name type="scientific">Thermococcus peptonophilus</name>
    <dbReference type="NCBI Taxonomy" id="53952"/>
    <lineage>
        <taxon>Archaea</taxon>
        <taxon>Methanobacteriati</taxon>
        <taxon>Methanobacteriota</taxon>
        <taxon>Thermococci</taxon>
        <taxon>Thermococcales</taxon>
        <taxon>Thermococcaceae</taxon>
        <taxon>Thermococcus</taxon>
    </lineage>
</organism>
<evidence type="ECO:0000256" key="1">
    <source>
        <dbReference type="ARBA" id="ARBA00022603"/>
    </source>
</evidence>
<keyword evidence="8" id="KW-1185">Reference proteome</keyword>
<keyword evidence="2" id="KW-0808">Transferase</keyword>
<evidence type="ECO:0000259" key="5">
    <source>
        <dbReference type="Pfam" id="PF02384"/>
    </source>
</evidence>
<feature type="domain" description="Type II methyltransferase M.Eco57I C-terminal" evidence="6">
    <location>
        <begin position="271"/>
        <end position="535"/>
    </location>
</feature>
<dbReference type="EMBL" id="CP014750">
    <property type="protein sequence ID" value="AMQ17834.1"/>
    <property type="molecule type" value="Genomic_DNA"/>
</dbReference>
<dbReference type="InterPro" id="IPR054520">
    <property type="entry name" value="M_Eco57I_C"/>
</dbReference>
<evidence type="ECO:0000313" key="8">
    <source>
        <dbReference type="Proteomes" id="UP000073604"/>
    </source>
</evidence>
<dbReference type="GO" id="GO:0008170">
    <property type="term" value="F:N-methyltransferase activity"/>
    <property type="evidence" value="ECO:0007669"/>
    <property type="project" value="InterPro"/>
</dbReference>
<dbReference type="SUPFAM" id="SSF53335">
    <property type="entry name" value="S-adenosyl-L-methionine-dependent methyltransferases"/>
    <property type="match status" value="1"/>
</dbReference>
<dbReference type="GO" id="GO:0032259">
    <property type="term" value="P:methylation"/>
    <property type="evidence" value="ECO:0007669"/>
    <property type="project" value="UniProtKB-KW"/>
</dbReference>
<reference evidence="8" key="1">
    <citation type="submission" date="2016-03" db="EMBL/GenBank/DDBJ databases">
        <authorList>
            <person name="Oger P.M."/>
        </authorList>
    </citation>
    <scope>NUCLEOTIDE SEQUENCE [LARGE SCALE GENOMIC DNA]</scope>
    <source>
        <strain evidence="8">OG-1</strain>
    </source>
</reference>
<dbReference type="KEGG" id="tpep:A0127_00900"/>
<feature type="domain" description="DNA methylase adenine-specific" evidence="5">
    <location>
        <begin position="7"/>
        <end position="237"/>
    </location>
</feature>
<dbReference type="PANTHER" id="PTHR33841:SF5">
    <property type="entry name" value="DNA METHYLASE (MODIFICATION METHYLASE) (METHYLTRANSFERASE)-RELATED"/>
    <property type="match status" value="1"/>
</dbReference>
<keyword evidence="1" id="KW-0489">Methyltransferase</keyword>
<dbReference type="RefSeq" id="WP_062386722.1">
    <property type="nucleotide sequence ID" value="NZ_CP014750.1"/>
</dbReference>
<dbReference type="CDD" id="cd02440">
    <property type="entry name" value="AdoMet_MTases"/>
    <property type="match status" value="1"/>
</dbReference>
<evidence type="ECO:0000256" key="4">
    <source>
        <dbReference type="ARBA" id="ARBA00022747"/>
    </source>
</evidence>
<dbReference type="GO" id="GO:0003677">
    <property type="term" value="F:DNA binding"/>
    <property type="evidence" value="ECO:0007669"/>
    <property type="project" value="InterPro"/>
</dbReference>
<dbReference type="STRING" id="53952.A0127_00900"/>
<evidence type="ECO:0000259" key="6">
    <source>
        <dbReference type="Pfam" id="PF22837"/>
    </source>
</evidence>